<dbReference type="EMBL" id="CP043046">
    <property type="protein sequence ID" value="QEI05668.1"/>
    <property type="molecule type" value="Genomic_DNA"/>
</dbReference>
<gene>
    <name evidence="1" type="ORF">FXN63_07305</name>
</gene>
<dbReference type="Pfam" id="PF05930">
    <property type="entry name" value="Phage_AlpA"/>
    <property type="match status" value="1"/>
</dbReference>
<evidence type="ECO:0000313" key="1">
    <source>
        <dbReference type="EMBL" id="QEI05668.1"/>
    </source>
</evidence>
<dbReference type="AlphaFoldDB" id="A0A5C0ATQ6"/>
<dbReference type="OrthoDB" id="5298532at2"/>
<reference evidence="1 2" key="1">
    <citation type="submission" date="2019-08" db="EMBL/GenBank/DDBJ databases">
        <title>Amphibian skin-associated Pigmentiphaga: genome sequence and occurrence across geography and hosts.</title>
        <authorList>
            <person name="Bletz M.C."/>
            <person name="Bunk B."/>
            <person name="Sproeer C."/>
            <person name="Biwer P."/>
            <person name="Reiter S."/>
            <person name="Rabemananjara F.C.E."/>
            <person name="Schulz S."/>
            <person name="Overmann J."/>
            <person name="Vences M."/>
        </authorList>
    </citation>
    <scope>NUCLEOTIDE SEQUENCE [LARGE SCALE GENOMIC DNA]</scope>
    <source>
        <strain evidence="1 2">Mada1488</strain>
    </source>
</reference>
<keyword evidence="2" id="KW-1185">Reference proteome</keyword>
<dbReference type="InterPro" id="IPR010260">
    <property type="entry name" value="AlpA"/>
</dbReference>
<dbReference type="KEGG" id="pacr:FXN63_07305"/>
<accession>A0A5C0ATQ6</accession>
<dbReference type="RefSeq" id="WP_148814051.1">
    <property type="nucleotide sequence ID" value="NZ_CP043046.1"/>
</dbReference>
<protein>
    <submittedName>
        <fullName evidence="1">AlpA family phage regulatory protein</fullName>
    </submittedName>
</protein>
<organism evidence="1 2">
    <name type="scientific">Pigmentiphaga aceris</name>
    <dbReference type="NCBI Taxonomy" id="1940612"/>
    <lineage>
        <taxon>Bacteria</taxon>
        <taxon>Pseudomonadati</taxon>
        <taxon>Pseudomonadota</taxon>
        <taxon>Betaproteobacteria</taxon>
        <taxon>Burkholderiales</taxon>
        <taxon>Alcaligenaceae</taxon>
        <taxon>Pigmentiphaga</taxon>
    </lineage>
</organism>
<name>A0A5C0ATQ6_9BURK</name>
<sequence length="68" mass="7874">MHKQIANRGVRAKEGATILGCGQSTFWRYNSTRPDFPRPRSLSARMTVWDADELIAWRDSQIRAPRRS</sequence>
<evidence type="ECO:0000313" key="2">
    <source>
        <dbReference type="Proteomes" id="UP000325161"/>
    </source>
</evidence>
<dbReference type="Proteomes" id="UP000325161">
    <property type="component" value="Chromosome"/>
</dbReference>
<proteinExistence type="predicted"/>